<protein>
    <submittedName>
        <fullName evidence="1">Uncharacterized protein</fullName>
    </submittedName>
</protein>
<dbReference type="EMBL" id="KR029577">
    <property type="protein sequence ID" value="AKH45918.1"/>
    <property type="molecule type" value="Genomic_DNA"/>
</dbReference>
<sequence length="218" mass="24585">MRINLTDTDNIEDLRSVPAGEYHCKAVEVCESESPAGHTRWGIRWEIVAGDFKGRTACWDSLHWSERGKPRVAFILQMLGFPRDGQELSLKTSDLVGRSAMVEITPEEREDPVSGIRRLMNRVPFAGYAPAPEPTEAERSSNLSLLQEERDYQRASSHFLSRNLPDGFADMLEDDLLEFVDSHTWEPLQSSTLSPTELMALISEVAADFASIREEMTI</sequence>
<accession>A0A0F7L365</accession>
<name>A0A0F7L365_9VIRU</name>
<evidence type="ECO:0000313" key="1">
    <source>
        <dbReference type="EMBL" id="AKH45918.1"/>
    </source>
</evidence>
<reference evidence="1" key="2">
    <citation type="submission" date="2015-03" db="EMBL/GenBank/DDBJ databases">
        <authorList>
            <person name="Chow C.-E.T."/>
            <person name="Winget D.M."/>
            <person name="White R.A.III."/>
            <person name="Hallam S.J."/>
            <person name="Suttle C.A."/>
        </authorList>
    </citation>
    <scope>NUCLEOTIDE SEQUENCE</scope>
    <source>
        <strain evidence="1">Anoxic3_1</strain>
    </source>
</reference>
<organism evidence="1">
    <name type="scientific">uncultured marine virus</name>
    <dbReference type="NCBI Taxonomy" id="186617"/>
    <lineage>
        <taxon>Viruses</taxon>
        <taxon>environmental samples</taxon>
    </lineage>
</organism>
<proteinExistence type="predicted"/>
<reference evidence="1" key="1">
    <citation type="journal article" date="2015" name="Front. Microbiol.">
        <title>Combining genomic sequencing methods to explore viral diversity and reveal potential virus-host interactions.</title>
        <authorList>
            <person name="Chow C.E."/>
            <person name="Winget D.M."/>
            <person name="White R.A.III."/>
            <person name="Hallam S.J."/>
            <person name="Suttle C.A."/>
        </authorList>
    </citation>
    <scope>NUCLEOTIDE SEQUENCE</scope>
    <source>
        <strain evidence="1">Anoxic3_1</strain>
    </source>
</reference>